<evidence type="ECO:0000256" key="4">
    <source>
        <dbReference type="ARBA" id="ARBA00022741"/>
    </source>
</evidence>
<evidence type="ECO:0000256" key="3">
    <source>
        <dbReference type="ARBA" id="ARBA00022598"/>
    </source>
</evidence>
<evidence type="ECO:0000256" key="5">
    <source>
        <dbReference type="ARBA" id="ARBA00022840"/>
    </source>
</evidence>
<name>A0A0G0MZM8_9BACT</name>
<dbReference type="CDD" id="cd07958">
    <property type="entry name" value="Anticodon_Ia_Leu_BEm"/>
    <property type="match status" value="1"/>
</dbReference>
<sequence length="857" mass="98750">MLNYNHKEVEKKWQEKWEKDGLYKTSEDTTKPKYFILDMFPYPSGEGLHVGHPKGYIATDIFARLKKMQGYNVLHPMGWDAFGLPTENYALKHKVHPRIATAKNIDTFKKQLLKIGFSYDWEREINTTDPEFYKWTQWAFLKMFERGLAFESFEPIIWCPSCKTGLSMEDLEGGRCERCDSEVERKPMRQWVLRITDYADRLLADLDKLPDWEHSIKEMQRNWIGKSTGAIVKFAIVDCRFPNEKKIEQEIFTTRPDTLFGATYFVVAPEHPLISDFRLSISNFNEVEEYMKKAGAKSDMERTELNKEKTGVKIEGLVAINPVNGEELPIFVADYVMMGYGTGAIMAVPAHDERDFEFAKKYNIKIKPILHSYLEFWNESEKTLTRRTVNPTSVNSGNKIEDEELLSLLKQQAQKDINKDPSHAITDYGWLFDSGFLNGYYAIEAKEKMIAWLTEKGLGKRAVNYKIKDWVFSRQRYWGEPIPIVHCEKCGAIPVPESELPLRLPDVEHYEPSGTGESPLATIPEWVNTKCPKCGGAGKRETNTMPQWAGSSWYYLRFIDPKNNNALIDIKKDKYWSPVDFYVGGAEHATRHLIYARFWHKFLFDIGAVNYEEPFTRLQHVGLIMAEDGRKMSKRWGNVINPNDIVEKYGADALRVYEMFMGPFSQSVAWSTNGLVGARKFLERIYNMQHATRNMQHGGGAGTSAILNLLHKTIKKVGEDILEFKFNTAISAMMILVNALEKEKEISRDTYEKFLIILAPFAPHITEEIWSGLGNSESIFKQSWPKYDPELIKDEKIQMVIQVNGKLRDTIEVDANISEEDAKKIALESEKVKKFIDDKEIMKVIFVGGKLVNVVVK</sequence>
<dbReference type="PANTHER" id="PTHR43740:SF2">
    <property type="entry name" value="LEUCINE--TRNA LIGASE, MITOCHONDRIAL"/>
    <property type="match status" value="1"/>
</dbReference>
<reference evidence="15 16" key="1">
    <citation type="journal article" date="2015" name="Nature">
        <title>rRNA introns, odd ribosomes, and small enigmatic genomes across a large radiation of phyla.</title>
        <authorList>
            <person name="Brown C.T."/>
            <person name="Hug L.A."/>
            <person name="Thomas B.C."/>
            <person name="Sharon I."/>
            <person name="Castelle C.J."/>
            <person name="Singh A."/>
            <person name="Wilkins M.J."/>
            <person name="Williams K.H."/>
            <person name="Banfield J.F."/>
        </authorList>
    </citation>
    <scope>NUCLEOTIDE SEQUENCE [LARGE SCALE GENOMIC DNA]</scope>
</reference>
<comment type="subcellular location">
    <subcellularLocation>
        <location evidence="9">Cytoplasm</location>
    </subcellularLocation>
</comment>
<dbReference type="InterPro" id="IPR001412">
    <property type="entry name" value="aa-tRNA-synth_I_CS"/>
</dbReference>
<dbReference type="Pfam" id="PF00133">
    <property type="entry name" value="tRNA-synt_1"/>
    <property type="match status" value="1"/>
</dbReference>
<gene>
    <name evidence="9" type="primary">leuS</name>
    <name evidence="15" type="ORF">US91_C0005G0021</name>
</gene>
<dbReference type="SUPFAM" id="SSF47323">
    <property type="entry name" value="Anticodon-binding domain of a subclass of class I aminoacyl-tRNA synthetases"/>
    <property type="match status" value="1"/>
</dbReference>
<keyword evidence="4 9" id="KW-0547">Nucleotide-binding</keyword>
<dbReference type="Gene3D" id="1.10.730.10">
    <property type="entry name" value="Isoleucyl-tRNA Synthetase, Domain 1"/>
    <property type="match status" value="1"/>
</dbReference>
<dbReference type="PATRIC" id="fig|1618638.3.peg.619"/>
<dbReference type="GO" id="GO:0002161">
    <property type="term" value="F:aminoacyl-tRNA deacylase activity"/>
    <property type="evidence" value="ECO:0007669"/>
    <property type="project" value="InterPro"/>
</dbReference>
<dbReference type="InterPro" id="IPR002300">
    <property type="entry name" value="aa-tRNA-synth_Ia"/>
</dbReference>
<dbReference type="EMBL" id="LBUU01000005">
    <property type="protein sequence ID" value="KKQ70316.1"/>
    <property type="molecule type" value="Genomic_DNA"/>
</dbReference>
<keyword evidence="7 9" id="KW-0030">Aminoacyl-tRNA synthetase</keyword>
<dbReference type="GO" id="GO:0004823">
    <property type="term" value="F:leucine-tRNA ligase activity"/>
    <property type="evidence" value="ECO:0007669"/>
    <property type="project" value="UniProtKB-UniRule"/>
</dbReference>
<comment type="caution">
    <text evidence="15">The sequence shown here is derived from an EMBL/GenBank/DDBJ whole genome shotgun (WGS) entry which is preliminary data.</text>
</comment>
<protein>
    <recommendedName>
        <fullName evidence="9">Leucine--tRNA ligase</fullName>
        <ecNumber evidence="9">6.1.1.4</ecNumber>
    </recommendedName>
    <alternativeName>
        <fullName evidence="9">Leucyl-tRNA synthetase</fullName>
        <shortName evidence="9">LeuRS</shortName>
    </alternativeName>
</protein>
<evidence type="ECO:0000256" key="10">
    <source>
        <dbReference type="RuleBase" id="RU363035"/>
    </source>
</evidence>
<dbReference type="InterPro" id="IPR002302">
    <property type="entry name" value="Leu-tRNA-ligase"/>
</dbReference>
<feature type="domain" description="Leucyl-tRNA synthetase editing" evidence="14">
    <location>
        <begin position="221"/>
        <end position="397"/>
    </location>
</feature>
<dbReference type="FunFam" id="3.10.20.590:FF:000001">
    <property type="entry name" value="Leucine--tRNA ligase"/>
    <property type="match status" value="1"/>
</dbReference>
<dbReference type="InterPro" id="IPR015413">
    <property type="entry name" value="Methionyl/Leucyl_tRNA_Synth"/>
</dbReference>
<dbReference type="GO" id="GO:0006429">
    <property type="term" value="P:leucyl-tRNA aminoacylation"/>
    <property type="evidence" value="ECO:0007669"/>
    <property type="project" value="UniProtKB-UniRule"/>
</dbReference>
<proteinExistence type="inferred from homology"/>
<accession>A0A0G0MZM8</accession>
<dbReference type="Proteomes" id="UP000034022">
    <property type="component" value="Unassembled WGS sequence"/>
</dbReference>
<evidence type="ECO:0000256" key="2">
    <source>
        <dbReference type="ARBA" id="ARBA00022490"/>
    </source>
</evidence>
<dbReference type="FunFam" id="3.40.50.620:FF:000077">
    <property type="entry name" value="Leucine--tRNA ligase"/>
    <property type="match status" value="1"/>
</dbReference>
<dbReference type="SUPFAM" id="SSF52374">
    <property type="entry name" value="Nucleotidylyl transferase"/>
    <property type="match status" value="1"/>
</dbReference>
<dbReference type="EC" id="6.1.1.4" evidence="9"/>
<keyword evidence="3 9" id="KW-0436">Ligase</keyword>
<dbReference type="Pfam" id="PF09334">
    <property type="entry name" value="tRNA-synt_1g"/>
    <property type="match status" value="1"/>
</dbReference>
<feature type="domain" description="Aminoacyl-tRNA synthetase class Ia" evidence="11">
    <location>
        <begin position="466"/>
        <end position="668"/>
    </location>
</feature>
<dbReference type="FunFam" id="1.10.730.10:FF:000011">
    <property type="entry name" value="Leucine--tRNA ligase chloroplastic/mitochondrial"/>
    <property type="match status" value="1"/>
</dbReference>
<evidence type="ECO:0000256" key="8">
    <source>
        <dbReference type="ARBA" id="ARBA00047469"/>
    </source>
</evidence>
<evidence type="ECO:0000256" key="9">
    <source>
        <dbReference type="HAMAP-Rule" id="MF_00049"/>
    </source>
</evidence>
<comment type="catalytic activity">
    <reaction evidence="8 9">
        <text>tRNA(Leu) + L-leucine + ATP = L-leucyl-tRNA(Leu) + AMP + diphosphate</text>
        <dbReference type="Rhea" id="RHEA:11688"/>
        <dbReference type="Rhea" id="RHEA-COMP:9613"/>
        <dbReference type="Rhea" id="RHEA-COMP:9622"/>
        <dbReference type="ChEBI" id="CHEBI:30616"/>
        <dbReference type="ChEBI" id="CHEBI:33019"/>
        <dbReference type="ChEBI" id="CHEBI:57427"/>
        <dbReference type="ChEBI" id="CHEBI:78442"/>
        <dbReference type="ChEBI" id="CHEBI:78494"/>
        <dbReference type="ChEBI" id="CHEBI:456215"/>
        <dbReference type="EC" id="6.1.1.4"/>
    </reaction>
</comment>
<keyword evidence="5 9" id="KW-0067">ATP-binding</keyword>
<evidence type="ECO:0000256" key="7">
    <source>
        <dbReference type="ARBA" id="ARBA00023146"/>
    </source>
</evidence>
<dbReference type="PROSITE" id="PS00178">
    <property type="entry name" value="AA_TRNA_LIGASE_I"/>
    <property type="match status" value="1"/>
</dbReference>
<keyword evidence="6 9" id="KW-0648">Protein biosynthesis</keyword>
<feature type="domain" description="Methionyl/Valyl/Leucyl/Isoleucyl-tRNA synthetase anticodon-binding" evidence="12">
    <location>
        <begin position="706"/>
        <end position="818"/>
    </location>
</feature>
<feature type="binding site" evidence="9">
    <location>
        <position position="634"/>
    </location>
    <ligand>
        <name>ATP</name>
        <dbReference type="ChEBI" id="CHEBI:30616"/>
    </ligand>
</feature>
<evidence type="ECO:0000259" key="14">
    <source>
        <dbReference type="Pfam" id="PF13603"/>
    </source>
</evidence>
<evidence type="ECO:0000259" key="13">
    <source>
        <dbReference type="Pfam" id="PF09334"/>
    </source>
</evidence>
<dbReference type="InterPro" id="IPR025709">
    <property type="entry name" value="Leu_tRNA-synth_edit"/>
</dbReference>
<dbReference type="GO" id="GO:0005524">
    <property type="term" value="F:ATP binding"/>
    <property type="evidence" value="ECO:0007669"/>
    <property type="project" value="UniProtKB-UniRule"/>
</dbReference>
<dbReference type="PRINTS" id="PR00985">
    <property type="entry name" value="TRNASYNTHLEU"/>
</dbReference>
<comment type="caution">
    <text evidence="9">Lacks conserved residue(s) required for the propagation of feature annotation.</text>
</comment>
<dbReference type="InterPro" id="IPR014729">
    <property type="entry name" value="Rossmann-like_a/b/a_fold"/>
</dbReference>
<evidence type="ECO:0000256" key="6">
    <source>
        <dbReference type="ARBA" id="ARBA00022917"/>
    </source>
</evidence>
<organism evidence="15 16">
    <name type="scientific">Candidatus Falkowbacteria bacterium GW2011_GWE1_38_31</name>
    <dbReference type="NCBI Taxonomy" id="1618638"/>
    <lineage>
        <taxon>Bacteria</taxon>
        <taxon>Candidatus Falkowiibacteriota</taxon>
    </lineage>
</organism>
<evidence type="ECO:0000313" key="15">
    <source>
        <dbReference type="EMBL" id="KKQ70316.1"/>
    </source>
</evidence>
<dbReference type="GO" id="GO:0005829">
    <property type="term" value="C:cytosol"/>
    <property type="evidence" value="ECO:0007669"/>
    <property type="project" value="TreeGrafter"/>
</dbReference>
<evidence type="ECO:0000256" key="1">
    <source>
        <dbReference type="ARBA" id="ARBA00005594"/>
    </source>
</evidence>
<dbReference type="Gene3D" id="3.10.20.590">
    <property type="match status" value="1"/>
</dbReference>
<dbReference type="PANTHER" id="PTHR43740">
    <property type="entry name" value="LEUCYL-TRNA SYNTHETASE"/>
    <property type="match status" value="1"/>
</dbReference>
<evidence type="ECO:0000259" key="11">
    <source>
        <dbReference type="Pfam" id="PF00133"/>
    </source>
</evidence>
<dbReference type="FunFam" id="3.40.50.620:FF:000056">
    <property type="entry name" value="Leucine--tRNA ligase"/>
    <property type="match status" value="1"/>
</dbReference>
<dbReference type="AlphaFoldDB" id="A0A0G0MZM8"/>
<dbReference type="Pfam" id="PF08264">
    <property type="entry name" value="Anticodon_1"/>
    <property type="match status" value="1"/>
</dbReference>
<keyword evidence="2 9" id="KW-0963">Cytoplasm</keyword>
<dbReference type="InterPro" id="IPR013155">
    <property type="entry name" value="M/V/L/I-tRNA-synth_anticd-bd"/>
</dbReference>
<dbReference type="SUPFAM" id="SSF50677">
    <property type="entry name" value="ValRS/IleRS/LeuRS editing domain"/>
    <property type="match status" value="1"/>
</dbReference>
<evidence type="ECO:0000259" key="12">
    <source>
        <dbReference type="Pfam" id="PF08264"/>
    </source>
</evidence>
<dbReference type="InterPro" id="IPR009080">
    <property type="entry name" value="tRNAsynth_Ia_anticodon-bd"/>
</dbReference>
<dbReference type="InterPro" id="IPR009008">
    <property type="entry name" value="Val/Leu/Ile-tRNA-synth_edit"/>
</dbReference>
<feature type="domain" description="Methionyl/Leucyl tRNA synthetase" evidence="13">
    <location>
        <begin position="40"/>
        <end position="183"/>
    </location>
</feature>
<comment type="similarity">
    <text evidence="1 9 10">Belongs to the class-I aminoacyl-tRNA synthetase family.</text>
</comment>
<dbReference type="Pfam" id="PF13603">
    <property type="entry name" value="tRNA-synt_1_2"/>
    <property type="match status" value="1"/>
</dbReference>
<dbReference type="HAMAP" id="MF_00049_B">
    <property type="entry name" value="Leu_tRNA_synth_B"/>
    <property type="match status" value="1"/>
</dbReference>
<evidence type="ECO:0000313" key="16">
    <source>
        <dbReference type="Proteomes" id="UP000034022"/>
    </source>
</evidence>
<dbReference type="Gene3D" id="3.40.50.620">
    <property type="entry name" value="HUPs"/>
    <property type="match status" value="2"/>
</dbReference>